<proteinExistence type="predicted"/>
<comment type="caution">
    <text evidence="2">The sequence shown here is derived from an EMBL/GenBank/DDBJ whole genome shotgun (WGS) entry which is preliminary data.</text>
</comment>
<organism evidence="2 3">
    <name type="scientific">Pseudoalteromonas ulvae</name>
    <dbReference type="NCBI Taxonomy" id="107327"/>
    <lineage>
        <taxon>Bacteria</taxon>
        <taxon>Pseudomonadati</taxon>
        <taxon>Pseudomonadota</taxon>
        <taxon>Gammaproteobacteria</taxon>
        <taxon>Alteromonadales</taxon>
        <taxon>Pseudoalteromonadaceae</taxon>
        <taxon>Pseudoalteromonas</taxon>
    </lineage>
</organism>
<keyword evidence="1" id="KW-1133">Transmembrane helix</keyword>
<dbReference type="OrthoDB" id="6272517at2"/>
<dbReference type="EMBL" id="MWPV01000006">
    <property type="protein sequence ID" value="OUL56569.1"/>
    <property type="molecule type" value="Genomic_DNA"/>
</dbReference>
<dbReference type="AlphaFoldDB" id="A0A244CMY4"/>
<accession>A0A244CMY4</accession>
<reference evidence="2 3" key="1">
    <citation type="submission" date="2017-02" db="EMBL/GenBank/DDBJ databases">
        <title>Pseudoalteromonas ulvae TC14 Genome.</title>
        <authorList>
            <person name="Molmeret M."/>
        </authorList>
    </citation>
    <scope>NUCLEOTIDE SEQUENCE [LARGE SCALE GENOMIC DNA]</scope>
    <source>
        <strain evidence="2">TC14</strain>
    </source>
</reference>
<keyword evidence="1" id="KW-0812">Transmembrane</keyword>
<evidence type="ECO:0000313" key="2">
    <source>
        <dbReference type="EMBL" id="OUL56569.1"/>
    </source>
</evidence>
<name>A0A244CMY4_PSEDV</name>
<keyword evidence="1" id="KW-0472">Membrane</keyword>
<dbReference type="Proteomes" id="UP000194841">
    <property type="component" value="Unassembled WGS sequence"/>
</dbReference>
<evidence type="ECO:0000313" key="3">
    <source>
        <dbReference type="Proteomes" id="UP000194841"/>
    </source>
</evidence>
<evidence type="ECO:0000256" key="1">
    <source>
        <dbReference type="SAM" id="Phobius"/>
    </source>
</evidence>
<keyword evidence="3" id="KW-1185">Reference proteome</keyword>
<gene>
    <name evidence="2" type="ORF">B1199_18080</name>
</gene>
<sequence length="160" mass="18363">MKAVWRTISLLLVSIALFFCEQINDRTALEHAFTESFAAQLHSQYKHAAPLPNLDLSNSSERSIQLAVSNVNEQQPAAAMIPEIRSASPSTFLYPSQVNPIYWLVIEFFIWVFALLSMLSLIAHRPIPLWFIHIYRRAKSRISGWHESNRLYSGCHTNYS</sequence>
<feature type="transmembrane region" description="Helical" evidence="1">
    <location>
        <begin position="101"/>
        <end position="123"/>
    </location>
</feature>
<dbReference type="RefSeq" id="WP_086745535.1">
    <property type="nucleotide sequence ID" value="NZ_MWPV01000006.1"/>
</dbReference>
<protein>
    <submittedName>
        <fullName evidence="2">Uncharacterized protein</fullName>
    </submittedName>
</protein>